<keyword evidence="5" id="KW-0812">Transmembrane</keyword>
<feature type="transmembrane region" description="Helical" evidence="5">
    <location>
        <begin position="76"/>
        <end position="97"/>
    </location>
</feature>
<dbReference type="RefSeq" id="WP_380829895.1">
    <property type="nucleotide sequence ID" value="NZ_JBHTCG010000023.1"/>
</dbReference>
<keyword evidence="8" id="KW-1185">Reference proteome</keyword>
<evidence type="ECO:0000256" key="4">
    <source>
        <dbReference type="SAM" id="MobiDB-lite"/>
    </source>
</evidence>
<name>A0ABW2PAM6_9ACTN</name>
<keyword evidence="3" id="KW-0902">Two-component regulatory system</keyword>
<organism evidence="7 8">
    <name type="scientific">Sphaerisporangium rhizosphaerae</name>
    <dbReference type="NCBI Taxonomy" id="2269375"/>
    <lineage>
        <taxon>Bacteria</taxon>
        <taxon>Bacillati</taxon>
        <taxon>Actinomycetota</taxon>
        <taxon>Actinomycetes</taxon>
        <taxon>Streptosporangiales</taxon>
        <taxon>Streptosporangiaceae</taxon>
        <taxon>Sphaerisporangium</taxon>
    </lineage>
</organism>
<comment type="caution">
    <text evidence="7">The sequence shown here is derived from an EMBL/GenBank/DDBJ whole genome shotgun (WGS) entry which is preliminary data.</text>
</comment>
<dbReference type="InterPro" id="IPR036890">
    <property type="entry name" value="HATPase_C_sf"/>
</dbReference>
<dbReference type="GO" id="GO:0016301">
    <property type="term" value="F:kinase activity"/>
    <property type="evidence" value="ECO:0007669"/>
    <property type="project" value="UniProtKB-KW"/>
</dbReference>
<feature type="region of interest" description="Disordered" evidence="4">
    <location>
        <begin position="814"/>
        <end position="836"/>
    </location>
</feature>
<dbReference type="Gene3D" id="1.20.5.1930">
    <property type="match status" value="2"/>
</dbReference>
<sequence>MVLPITVVMLAGFALTTIMNVLMTGPDAARLAGFAVCLTLVFTLQLAHSLAGPRHWRAGTRATTLTLQALATYLPFWWLGSAWGGMIGFLAGSALLSVTGPARWPLYVAGGAGILPVLASEGVPPVGLAYGTGFALLTGLVVYGMSSLSTLVAELYAARGKLARMAVTRERLRVARDLHDLLGYSLSAITLKSELTHRLLPAHPHRARDEITDILTVARQALSDVRTVANGYRTMSLTTEADSATSVLTAADIDVTTTITTPDLPPHIETVLATVLREAVTNILRHSKAQHATIHATLHTNGHNDTIHLHIANDGVDPTETTPTVNGGNGLGNLTTRLRTINGHLTAGIDTDGWFHLTAQAPTTTTGHRPVPERELPPDAIVPRLVPRLAQRALSRGPAPRADPADGAAPRVSPLWRLRSARHRLKQMLPFPRAGMVPDDVDTDLWGPRQPIPVTLVVLAGYAAIMLINVIDAAPGTAGLLGFAACLAADLGLQLVHSFRGPRSWSRGARVFSLCAQALVCYLPLLWVGRPWGSMVGFLAGSVLLVVPGGAGWALYAAVVGSVVPLAMALGAEPRYLVYLPVSSLLTGMIVYGMSSLSTLVAELYAARGKLARMAVTRERLRVARDLHDLLGYSLSAITLKSELTHRLLPAHPHRARDEITDILTVARQALSDVRTVANGYRTMSLTTEADSATSVLTAADIDVTTTITTPDLPPHIETVLATVLREAVTNILRHSKAQHATIHATIHTNGHNDTIHLHIANDGVDPTETTPTVNGGNGLGNLTTRLRTINGHLTAGIDTDGWFHLTAQAPTTTTGLGEDYPGEHAAMGSAGPPVP</sequence>
<dbReference type="Pfam" id="PF07730">
    <property type="entry name" value="HisKA_3"/>
    <property type="match status" value="2"/>
</dbReference>
<evidence type="ECO:0000313" key="7">
    <source>
        <dbReference type="EMBL" id="MFC7386082.1"/>
    </source>
</evidence>
<keyword evidence="1" id="KW-0808">Transferase</keyword>
<feature type="transmembrane region" description="Helical" evidence="5">
    <location>
        <begin position="452"/>
        <end position="471"/>
    </location>
</feature>
<dbReference type="SUPFAM" id="SSF55874">
    <property type="entry name" value="ATPase domain of HSP90 chaperone/DNA topoisomerase II/histidine kinase"/>
    <property type="match status" value="2"/>
</dbReference>
<dbReference type="InterPro" id="IPR011712">
    <property type="entry name" value="Sig_transdc_His_kin_sub3_dim/P"/>
</dbReference>
<keyword evidence="5" id="KW-0472">Membrane</keyword>
<feature type="transmembrane region" description="Helical" evidence="5">
    <location>
        <begin position="6"/>
        <end position="24"/>
    </location>
</feature>
<dbReference type="EMBL" id="JBHTCG010000023">
    <property type="protein sequence ID" value="MFC7386082.1"/>
    <property type="molecule type" value="Genomic_DNA"/>
</dbReference>
<dbReference type="PANTHER" id="PTHR24421">
    <property type="entry name" value="NITRATE/NITRITE SENSOR PROTEIN NARX-RELATED"/>
    <property type="match status" value="1"/>
</dbReference>
<dbReference type="Gene3D" id="3.30.565.10">
    <property type="entry name" value="Histidine kinase-like ATPase, C-terminal domain"/>
    <property type="match status" value="2"/>
</dbReference>
<proteinExistence type="predicted"/>
<feature type="transmembrane region" description="Helical" evidence="5">
    <location>
        <begin position="129"/>
        <end position="156"/>
    </location>
</feature>
<feature type="transmembrane region" description="Helical" evidence="5">
    <location>
        <begin position="477"/>
        <end position="496"/>
    </location>
</feature>
<feature type="transmembrane region" description="Helical" evidence="5">
    <location>
        <begin position="31"/>
        <end position="51"/>
    </location>
</feature>
<dbReference type="InterPro" id="IPR050482">
    <property type="entry name" value="Sensor_HK_TwoCompSys"/>
</dbReference>
<feature type="transmembrane region" description="Helical" evidence="5">
    <location>
        <begin position="508"/>
        <end position="529"/>
    </location>
</feature>
<protein>
    <submittedName>
        <fullName evidence="7">Sensor histidine kinase</fullName>
    </submittedName>
</protein>
<feature type="domain" description="Signal transduction histidine kinase subgroup 3 dimerisation and phosphoacceptor" evidence="6">
    <location>
        <begin position="619"/>
        <end position="685"/>
    </location>
</feature>
<evidence type="ECO:0000313" key="8">
    <source>
        <dbReference type="Proteomes" id="UP001596496"/>
    </source>
</evidence>
<keyword evidence="2 7" id="KW-0418">Kinase</keyword>
<evidence type="ECO:0000256" key="2">
    <source>
        <dbReference type="ARBA" id="ARBA00022777"/>
    </source>
</evidence>
<evidence type="ECO:0000256" key="3">
    <source>
        <dbReference type="ARBA" id="ARBA00023012"/>
    </source>
</evidence>
<dbReference type="PANTHER" id="PTHR24421:SF63">
    <property type="entry name" value="SENSOR HISTIDINE KINASE DESK"/>
    <property type="match status" value="1"/>
</dbReference>
<keyword evidence="5" id="KW-1133">Transmembrane helix</keyword>
<feature type="transmembrane region" description="Helical" evidence="5">
    <location>
        <begin position="104"/>
        <end position="123"/>
    </location>
</feature>
<accession>A0ABW2PAM6</accession>
<evidence type="ECO:0000259" key="6">
    <source>
        <dbReference type="Pfam" id="PF07730"/>
    </source>
</evidence>
<evidence type="ECO:0000256" key="1">
    <source>
        <dbReference type="ARBA" id="ARBA00022679"/>
    </source>
</evidence>
<dbReference type="CDD" id="cd16917">
    <property type="entry name" value="HATPase_UhpB-NarQ-NarX-like"/>
    <property type="match status" value="2"/>
</dbReference>
<reference evidence="8" key="1">
    <citation type="journal article" date="2019" name="Int. J. Syst. Evol. Microbiol.">
        <title>The Global Catalogue of Microorganisms (GCM) 10K type strain sequencing project: providing services to taxonomists for standard genome sequencing and annotation.</title>
        <authorList>
            <consortium name="The Broad Institute Genomics Platform"/>
            <consortium name="The Broad Institute Genome Sequencing Center for Infectious Disease"/>
            <person name="Wu L."/>
            <person name="Ma J."/>
        </authorList>
    </citation>
    <scope>NUCLEOTIDE SEQUENCE [LARGE SCALE GENOMIC DNA]</scope>
    <source>
        <strain evidence="8">CECT 7649</strain>
    </source>
</reference>
<feature type="domain" description="Signal transduction histidine kinase subgroup 3 dimerisation and phosphoacceptor" evidence="6">
    <location>
        <begin position="170"/>
        <end position="236"/>
    </location>
</feature>
<gene>
    <name evidence="7" type="ORF">ACFQSB_28000</name>
</gene>
<dbReference type="Proteomes" id="UP001596496">
    <property type="component" value="Unassembled WGS sequence"/>
</dbReference>
<evidence type="ECO:0000256" key="5">
    <source>
        <dbReference type="SAM" id="Phobius"/>
    </source>
</evidence>
<feature type="transmembrane region" description="Helical" evidence="5">
    <location>
        <begin position="535"/>
        <end position="564"/>
    </location>
</feature>